<dbReference type="InterPro" id="IPR014985">
    <property type="entry name" value="WbqC"/>
</dbReference>
<proteinExistence type="predicted"/>
<dbReference type="EMBL" id="FPHI01000027">
    <property type="protein sequence ID" value="SFV66046.1"/>
    <property type="molecule type" value="Genomic_DNA"/>
</dbReference>
<dbReference type="AlphaFoldDB" id="A0A1W1CJR3"/>
<accession>A0A1W1CJR3</accession>
<gene>
    <name evidence="1" type="ORF">MNB_SV-3-342</name>
</gene>
<protein>
    <recommendedName>
        <fullName evidence="2">WbqC-like protein family</fullName>
    </recommendedName>
</protein>
<sequence>MGNIVVGIHQPNFMPWLGYFYKIRQSDIFIFLDDVQFQKTGASYTNRVSINVKGKASFATVPVKREEGTWKINETKFMNGRWKRKMIGTLQVNYAKAPFFKDYKEFIFDLINFEANNLADYNINFIEKIAEKLDLNTQFVKSSKFNIQTTSTQRLIDLIKNVNGNIYLSGSGGDNYQEHDLYEKENIKLIYNKMPKFEYSQLKTDNFLQGLSIIDAIFNLGFEDLQYKLFLDN</sequence>
<name>A0A1W1CJR3_9ZZZZ</name>
<evidence type="ECO:0008006" key="2">
    <source>
        <dbReference type="Google" id="ProtNLM"/>
    </source>
</evidence>
<organism evidence="1">
    <name type="scientific">hydrothermal vent metagenome</name>
    <dbReference type="NCBI Taxonomy" id="652676"/>
    <lineage>
        <taxon>unclassified sequences</taxon>
        <taxon>metagenomes</taxon>
        <taxon>ecological metagenomes</taxon>
    </lineage>
</organism>
<dbReference type="Pfam" id="PF08889">
    <property type="entry name" value="WbqC"/>
    <property type="match status" value="1"/>
</dbReference>
<reference evidence="1" key="1">
    <citation type="submission" date="2016-10" db="EMBL/GenBank/DDBJ databases">
        <authorList>
            <person name="de Groot N.N."/>
        </authorList>
    </citation>
    <scope>NUCLEOTIDE SEQUENCE</scope>
</reference>
<evidence type="ECO:0000313" key="1">
    <source>
        <dbReference type="EMBL" id="SFV66046.1"/>
    </source>
</evidence>